<evidence type="ECO:0008006" key="4">
    <source>
        <dbReference type="Google" id="ProtNLM"/>
    </source>
</evidence>
<keyword evidence="3" id="KW-1185">Reference proteome</keyword>
<evidence type="ECO:0000313" key="2">
    <source>
        <dbReference type="EMBL" id="MDA3624750.1"/>
    </source>
</evidence>
<keyword evidence="1" id="KW-0472">Membrane</keyword>
<dbReference type="EMBL" id="JAQGLA010000005">
    <property type="protein sequence ID" value="MDA3624750.1"/>
    <property type="molecule type" value="Genomic_DNA"/>
</dbReference>
<evidence type="ECO:0000313" key="3">
    <source>
        <dbReference type="Proteomes" id="UP001210380"/>
    </source>
</evidence>
<proteinExistence type="predicted"/>
<dbReference type="RefSeq" id="WP_270947325.1">
    <property type="nucleotide sequence ID" value="NZ_JAQGLA010000005.1"/>
</dbReference>
<reference evidence="2 3" key="1">
    <citation type="submission" date="2022-11" db="EMBL/GenBank/DDBJ databases">
        <title>Draft genome sequence of Saccharopolyspora sp. WRP15-2 isolated from rhizosphere soils of wild rice in Thailand.</title>
        <authorList>
            <person name="Duangmal K."/>
            <person name="Kammanee S."/>
            <person name="Muangham S."/>
        </authorList>
    </citation>
    <scope>NUCLEOTIDE SEQUENCE [LARGE SCALE GENOMIC DNA]</scope>
    <source>
        <strain evidence="2 3">WRP15-2</strain>
    </source>
</reference>
<dbReference type="Proteomes" id="UP001210380">
    <property type="component" value="Unassembled WGS sequence"/>
</dbReference>
<feature type="transmembrane region" description="Helical" evidence="1">
    <location>
        <begin position="16"/>
        <end position="35"/>
    </location>
</feature>
<sequence>MQPWSELPPSKRWTRVRLLGSLVIAAAWGLCALLTRMPGYVGYLTIGAVVVWPALTGIPEMRARRKESRPQL</sequence>
<feature type="transmembrane region" description="Helical" evidence="1">
    <location>
        <begin position="41"/>
        <end position="59"/>
    </location>
</feature>
<keyword evidence="1" id="KW-0812">Transmembrane</keyword>
<keyword evidence="1" id="KW-1133">Transmembrane helix</keyword>
<evidence type="ECO:0000256" key="1">
    <source>
        <dbReference type="SAM" id="Phobius"/>
    </source>
</evidence>
<name>A0ABT4USR8_9PSEU</name>
<organism evidence="2 3">
    <name type="scientific">Saccharopolyspora oryzae</name>
    <dbReference type="NCBI Taxonomy" id="2997343"/>
    <lineage>
        <taxon>Bacteria</taxon>
        <taxon>Bacillati</taxon>
        <taxon>Actinomycetota</taxon>
        <taxon>Actinomycetes</taxon>
        <taxon>Pseudonocardiales</taxon>
        <taxon>Pseudonocardiaceae</taxon>
        <taxon>Saccharopolyspora</taxon>
    </lineage>
</organism>
<comment type="caution">
    <text evidence="2">The sequence shown here is derived from an EMBL/GenBank/DDBJ whole genome shotgun (WGS) entry which is preliminary data.</text>
</comment>
<accession>A0ABT4USR8</accession>
<protein>
    <recommendedName>
        <fullName evidence="4">DUF3099 domain-containing protein</fullName>
    </recommendedName>
</protein>
<gene>
    <name evidence="2" type="ORF">OU415_04820</name>
</gene>